<comment type="similarity">
    <text evidence="2">Belongs to the complex I subunit 3 family.</text>
</comment>
<name>A0A1E3QIU0_9ASCO</name>
<dbReference type="AlphaFoldDB" id="A0A1E3QIU0"/>
<evidence type="ECO:0000313" key="11">
    <source>
        <dbReference type="EMBL" id="ODQ76907.1"/>
    </source>
</evidence>
<feature type="transmembrane region" description="Helical" evidence="10">
    <location>
        <begin position="50"/>
        <end position="72"/>
    </location>
</feature>
<evidence type="ECO:0000256" key="9">
    <source>
        <dbReference type="ARBA" id="ARBA00049551"/>
    </source>
</evidence>
<keyword evidence="6 10" id="KW-1133">Transmembrane helix</keyword>
<comment type="catalytic activity">
    <reaction evidence="9">
        <text>a ubiquinone + NADH + 5 H(+)(in) = a ubiquinol + NAD(+) + 4 H(+)(out)</text>
        <dbReference type="Rhea" id="RHEA:29091"/>
        <dbReference type="Rhea" id="RHEA-COMP:9565"/>
        <dbReference type="Rhea" id="RHEA-COMP:9566"/>
        <dbReference type="ChEBI" id="CHEBI:15378"/>
        <dbReference type="ChEBI" id="CHEBI:16389"/>
        <dbReference type="ChEBI" id="CHEBI:17976"/>
        <dbReference type="ChEBI" id="CHEBI:57540"/>
        <dbReference type="ChEBI" id="CHEBI:57945"/>
        <dbReference type="EC" id="7.1.1.2"/>
    </reaction>
</comment>
<evidence type="ECO:0000256" key="10">
    <source>
        <dbReference type="SAM" id="Phobius"/>
    </source>
</evidence>
<organism evidence="11 12">
    <name type="scientific">Babjeviella inositovora NRRL Y-12698</name>
    <dbReference type="NCBI Taxonomy" id="984486"/>
    <lineage>
        <taxon>Eukaryota</taxon>
        <taxon>Fungi</taxon>
        <taxon>Dikarya</taxon>
        <taxon>Ascomycota</taxon>
        <taxon>Saccharomycotina</taxon>
        <taxon>Pichiomycetes</taxon>
        <taxon>Serinales incertae sedis</taxon>
        <taxon>Babjeviella</taxon>
    </lineage>
</organism>
<reference evidence="12" key="1">
    <citation type="submission" date="2016-05" db="EMBL/GenBank/DDBJ databases">
        <title>Comparative genomics of biotechnologically important yeasts.</title>
        <authorList>
            <consortium name="DOE Joint Genome Institute"/>
            <person name="Riley R."/>
            <person name="Haridas S."/>
            <person name="Wolfe K.H."/>
            <person name="Lopes M.R."/>
            <person name="Hittinger C.T."/>
            <person name="Goker M."/>
            <person name="Salamov A."/>
            <person name="Wisecaver J."/>
            <person name="Long T.M."/>
            <person name="Aerts A.L."/>
            <person name="Barry K."/>
            <person name="Choi C."/>
            <person name="Clum A."/>
            <person name="Coughlan A.Y."/>
            <person name="Deshpande S."/>
            <person name="Douglass A.P."/>
            <person name="Hanson S.J."/>
            <person name="Klenk H.-P."/>
            <person name="Labutti K."/>
            <person name="Lapidus A."/>
            <person name="Lindquist E."/>
            <person name="Lipzen A."/>
            <person name="Meier-Kolthoff J.P."/>
            <person name="Ohm R.A."/>
            <person name="Otillar R.P."/>
            <person name="Pangilinan J."/>
            <person name="Peng Y."/>
            <person name="Rokas A."/>
            <person name="Rosa C.A."/>
            <person name="Scheuner C."/>
            <person name="Sibirny A.A."/>
            <person name="Slot J.C."/>
            <person name="Stielow J.B."/>
            <person name="Sun H."/>
            <person name="Kurtzman C.P."/>
            <person name="Blackwell M."/>
            <person name="Grigoriev I.V."/>
            <person name="Jeffries T.W."/>
        </authorList>
    </citation>
    <scope>NUCLEOTIDE SEQUENCE [LARGE SCALE GENOMIC DNA]</scope>
    <source>
        <strain evidence="12">NRRL Y-12698</strain>
    </source>
</reference>
<evidence type="ECO:0000256" key="2">
    <source>
        <dbReference type="ARBA" id="ARBA00008472"/>
    </source>
</evidence>
<dbReference type="GO" id="GO:0008137">
    <property type="term" value="F:NADH dehydrogenase (ubiquinone) activity"/>
    <property type="evidence" value="ECO:0007669"/>
    <property type="project" value="UniProtKB-EC"/>
</dbReference>
<dbReference type="InterPro" id="IPR000440">
    <property type="entry name" value="NADH_UbQ/plastoQ_OxRdtase_su3"/>
</dbReference>
<keyword evidence="7 10" id="KW-0472">Membrane</keyword>
<evidence type="ECO:0000256" key="4">
    <source>
        <dbReference type="ARBA" id="ARBA00022448"/>
    </source>
</evidence>
<dbReference type="PANTHER" id="PTHR11058:SF9">
    <property type="entry name" value="NADH-UBIQUINONE OXIDOREDUCTASE CHAIN 3"/>
    <property type="match status" value="1"/>
</dbReference>
<comment type="subcellular location">
    <subcellularLocation>
        <location evidence="1">Membrane</location>
    </subcellularLocation>
</comment>
<dbReference type="GeneID" id="30149277"/>
<evidence type="ECO:0000256" key="8">
    <source>
        <dbReference type="ARBA" id="ARBA00031029"/>
    </source>
</evidence>
<accession>A0A1E3QIU0</accession>
<feature type="non-terminal residue" evidence="11">
    <location>
        <position position="112"/>
    </location>
</feature>
<evidence type="ECO:0000256" key="3">
    <source>
        <dbReference type="ARBA" id="ARBA00021007"/>
    </source>
</evidence>
<gene>
    <name evidence="11" type="ORF">BABINDRAFT_28396</name>
</gene>
<evidence type="ECO:0000313" key="12">
    <source>
        <dbReference type="Proteomes" id="UP000094336"/>
    </source>
</evidence>
<dbReference type="OrthoDB" id="154075at2759"/>
<dbReference type="EMBL" id="KV454449">
    <property type="protein sequence ID" value="ODQ76907.1"/>
    <property type="molecule type" value="Genomic_DNA"/>
</dbReference>
<keyword evidence="12" id="KW-1185">Reference proteome</keyword>
<sequence>MDTAFFVALPLVGAGMSAINGLVSPTDEYEEKTGPFECGFSSFAQSRQPFSLQFVMVAVLFLPFDIEVSSLVPYTTSAASIDSLGLTYLYEFLLALVVGFIYELNVGALHID</sequence>
<dbReference type="InterPro" id="IPR038430">
    <property type="entry name" value="NDAH_ubi_oxred_su3_sf"/>
</dbReference>
<dbReference type="Proteomes" id="UP000094336">
    <property type="component" value="Unassembled WGS sequence"/>
</dbReference>
<dbReference type="GO" id="GO:0030964">
    <property type="term" value="C:NADH dehydrogenase complex"/>
    <property type="evidence" value="ECO:0007669"/>
    <property type="project" value="TreeGrafter"/>
</dbReference>
<proteinExistence type="inferred from homology"/>
<evidence type="ECO:0000256" key="5">
    <source>
        <dbReference type="ARBA" id="ARBA00022692"/>
    </source>
</evidence>
<dbReference type="Pfam" id="PF00507">
    <property type="entry name" value="Oxidored_q4"/>
    <property type="match status" value="1"/>
</dbReference>
<keyword evidence="4" id="KW-0813">Transport</keyword>
<evidence type="ECO:0000256" key="1">
    <source>
        <dbReference type="ARBA" id="ARBA00004370"/>
    </source>
</evidence>
<dbReference type="STRING" id="984486.A0A1E3QIU0"/>
<evidence type="ECO:0000256" key="7">
    <source>
        <dbReference type="ARBA" id="ARBA00023136"/>
    </source>
</evidence>
<evidence type="ECO:0000256" key="6">
    <source>
        <dbReference type="ARBA" id="ARBA00022989"/>
    </source>
</evidence>
<keyword evidence="5 10" id="KW-0812">Transmembrane</keyword>
<feature type="transmembrane region" description="Helical" evidence="10">
    <location>
        <begin position="84"/>
        <end position="102"/>
    </location>
</feature>
<dbReference type="Gene3D" id="1.20.58.1610">
    <property type="entry name" value="NADH:ubiquinone/plastoquinone oxidoreductase, chain 3"/>
    <property type="match status" value="1"/>
</dbReference>
<dbReference type="RefSeq" id="XP_018982235.1">
    <property type="nucleotide sequence ID" value="XM_019131424.1"/>
</dbReference>
<dbReference type="PANTHER" id="PTHR11058">
    <property type="entry name" value="NADH-UBIQUINONE OXIDOREDUCTASE CHAIN 3"/>
    <property type="match status" value="1"/>
</dbReference>
<protein>
    <recommendedName>
        <fullName evidence="3">NADH-ubiquinone oxidoreductase chain 3</fullName>
    </recommendedName>
    <alternativeName>
        <fullName evidence="8">NADH dehydrogenase subunit 3</fullName>
    </alternativeName>
</protein>